<comment type="cofactor">
    <cofactor evidence="1">
        <name>heme</name>
        <dbReference type="ChEBI" id="CHEBI:30413"/>
    </cofactor>
</comment>
<keyword evidence="9" id="KW-0472">Membrane</keyword>
<dbReference type="EMBL" id="JABBWK010000001">
    <property type="protein sequence ID" value="KAG1908874.1"/>
    <property type="molecule type" value="Genomic_DNA"/>
</dbReference>
<keyword evidence="9" id="KW-0812">Transmembrane</keyword>
<dbReference type="InterPro" id="IPR050364">
    <property type="entry name" value="Cytochrome_P450_fung"/>
</dbReference>
<dbReference type="InterPro" id="IPR002401">
    <property type="entry name" value="Cyt_P450_E_grp-I"/>
</dbReference>
<evidence type="ECO:0000256" key="9">
    <source>
        <dbReference type="SAM" id="Phobius"/>
    </source>
</evidence>
<evidence type="ECO:0000313" key="11">
    <source>
        <dbReference type="Proteomes" id="UP001195769"/>
    </source>
</evidence>
<dbReference type="InterPro" id="IPR036396">
    <property type="entry name" value="Cyt_P450_sf"/>
</dbReference>
<comment type="pathway">
    <text evidence="2">Secondary metabolite biosynthesis.</text>
</comment>
<evidence type="ECO:0000256" key="5">
    <source>
        <dbReference type="ARBA" id="ARBA00022723"/>
    </source>
</evidence>
<dbReference type="GO" id="GO:0005506">
    <property type="term" value="F:iron ion binding"/>
    <property type="evidence" value="ECO:0007669"/>
    <property type="project" value="InterPro"/>
</dbReference>
<keyword evidence="7" id="KW-0408">Iron</keyword>
<keyword evidence="6" id="KW-0560">Oxidoreductase</keyword>
<name>A0AAD4EME7_9AGAM</name>
<gene>
    <name evidence="10" type="ORF">F5891DRAFT_974170</name>
</gene>
<dbReference type="GO" id="GO:0020037">
    <property type="term" value="F:heme binding"/>
    <property type="evidence" value="ECO:0007669"/>
    <property type="project" value="InterPro"/>
</dbReference>
<dbReference type="GeneID" id="64670722"/>
<comment type="caution">
    <text evidence="10">The sequence shown here is derived from an EMBL/GenBank/DDBJ whole genome shotgun (WGS) entry which is preliminary data.</text>
</comment>
<feature type="transmembrane region" description="Helical" evidence="9">
    <location>
        <begin position="443"/>
        <end position="463"/>
    </location>
</feature>
<dbReference type="SUPFAM" id="SSF48264">
    <property type="entry name" value="Cytochrome P450"/>
    <property type="match status" value="1"/>
</dbReference>
<proteinExistence type="inferred from homology"/>
<accession>A0AAD4EME7</accession>
<dbReference type="Gene3D" id="1.10.630.10">
    <property type="entry name" value="Cytochrome P450"/>
    <property type="match status" value="1"/>
</dbReference>
<dbReference type="GO" id="GO:0004497">
    <property type="term" value="F:monooxygenase activity"/>
    <property type="evidence" value="ECO:0007669"/>
    <property type="project" value="UniProtKB-KW"/>
</dbReference>
<keyword evidence="4" id="KW-0349">Heme</keyword>
<keyword evidence="11" id="KW-1185">Reference proteome</keyword>
<dbReference type="RefSeq" id="XP_041234449.1">
    <property type="nucleotide sequence ID" value="XM_041376424.1"/>
</dbReference>
<keyword evidence="8" id="KW-0503">Monooxygenase</keyword>
<evidence type="ECO:0000256" key="7">
    <source>
        <dbReference type="ARBA" id="ARBA00023004"/>
    </source>
</evidence>
<protein>
    <submittedName>
        <fullName evidence="10">Cytochrome P450</fullName>
    </submittedName>
</protein>
<dbReference type="PANTHER" id="PTHR46300:SF1">
    <property type="entry name" value="P450, PUTATIVE (EUROFUNG)-RELATED"/>
    <property type="match status" value="1"/>
</dbReference>
<evidence type="ECO:0000256" key="6">
    <source>
        <dbReference type="ARBA" id="ARBA00023002"/>
    </source>
</evidence>
<feature type="transmembrane region" description="Helical" evidence="9">
    <location>
        <begin position="387"/>
        <end position="409"/>
    </location>
</feature>
<evidence type="ECO:0000256" key="8">
    <source>
        <dbReference type="ARBA" id="ARBA00023033"/>
    </source>
</evidence>
<evidence type="ECO:0000256" key="2">
    <source>
        <dbReference type="ARBA" id="ARBA00005179"/>
    </source>
</evidence>
<organism evidence="10 11">
    <name type="scientific">Suillus fuscotomentosus</name>
    <dbReference type="NCBI Taxonomy" id="1912939"/>
    <lineage>
        <taxon>Eukaryota</taxon>
        <taxon>Fungi</taxon>
        <taxon>Dikarya</taxon>
        <taxon>Basidiomycota</taxon>
        <taxon>Agaricomycotina</taxon>
        <taxon>Agaricomycetes</taxon>
        <taxon>Agaricomycetidae</taxon>
        <taxon>Boletales</taxon>
        <taxon>Suillineae</taxon>
        <taxon>Suillaceae</taxon>
        <taxon>Suillus</taxon>
    </lineage>
</organism>
<evidence type="ECO:0000256" key="1">
    <source>
        <dbReference type="ARBA" id="ARBA00001971"/>
    </source>
</evidence>
<feature type="transmembrane region" description="Helical" evidence="9">
    <location>
        <begin position="12"/>
        <end position="30"/>
    </location>
</feature>
<reference evidence="10" key="1">
    <citation type="journal article" date="2020" name="New Phytol.">
        <title>Comparative genomics reveals dynamic genome evolution in host specialist ectomycorrhizal fungi.</title>
        <authorList>
            <person name="Lofgren L.A."/>
            <person name="Nguyen N.H."/>
            <person name="Vilgalys R."/>
            <person name="Ruytinx J."/>
            <person name="Liao H.L."/>
            <person name="Branco S."/>
            <person name="Kuo A."/>
            <person name="LaButti K."/>
            <person name="Lipzen A."/>
            <person name="Andreopoulos W."/>
            <person name="Pangilinan J."/>
            <person name="Riley R."/>
            <person name="Hundley H."/>
            <person name="Na H."/>
            <person name="Barry K."/>
            <person name="Grigoriev I.V."/>
            <person name="Stajich J.E."/>
            <person name="Kennedy P.G."/>
        </authorList>
    </citation>
    <scope>NUCLEOTIDE SEQUENCE</scope>
    <source>
        <strain evidence="10">FC203</strain>
    </source>
</reference>
<evidence type="ECO:0000313" key="10">
    <source>
        <dbReference type="EMBL" id="KAG1908874.1"/>
    </source>
</evidence>
<dbReference type="Pfam" id="PF00067">
    <property type="entry name" value="p450"/>
    <property type="match status" value="1"/>
</dbReference>
<dbReference type="PRINTS" id="PR00463">
    <property type="entry name" value="EP450I"/>
</dbReference>
<dbReference type="Proteomes" id="UP001195769">
    <property type="component" value="Unassembled WGS sequence"/>
</dbReference>
<keyword evidence="5" id="KW-0479">Metal-binding</keyword>
<dbReference type="PANTHER" id="PTHR46300">
    <property type="entry name" value="P450, PUTATIVE (EUROFUNG)-RELATED-RELATED"/>
    <property type="match status" value="1"/>
</dbReference>
<dbReference type="InterPro" id="IPR001128">
    <property type="entry name" value="Cyt_P450"/>
</dbReference>
<dbReference type="GO" id="GO:0016705">
    <property type="term" value="F:oxidoreductase activity, acting on paired donors, with incorporation or reduction of molecular oxygen"/>
    <property type="evidence" value="ECO:0007669"/>
    <property type="project" value="InterPro"/>
</dbReference>
<keyword evidence="9" id="KW-1133">Transmembrane helix</keyword>
<sequence>MAFDVPESFSLAPTWIFIGAVIVVVLGEYCKGRCFAKHAFPLPPGPPRSWFWRSAMPSNNVTHIITQWIQQYGPVVSVRQGNQVSVIIGSVETANDIMEKEGSALVDRPQAIAAGEMFSQNMRLVLIRVGSRFRRFRKAANAQLQPKAIEAYRDIQSEDARQLVYDILKAPEKHQEHVRRFSNSVILRMTYGKSRPTAYTDPEVVGMKIAAERFGIVMQPGAFLVDRIPILRYVPWYGRQLKAWFREEYELVLGQMERVQNEIASRISIAASGLAGPSFMCTLLEQHGHQLSRTEMCYLGGTIFGAATDNISAAITIAILAAACHPEAQARVQEQLDTIVGRERAPSFEDVQRLTELHAFMHESLRWRPVVPLGFPHRATRDIIWDFGSLLAQQSTAVTGLFLMMQLLFLTPKTLTPRDGLNPAGAFVPISSLSHLALAGGQYLASDSILITLACLFWAFRILEPKDAPIDRWAFKDNVVAHPQPFSVMFFPRWDVGHLEEIVGQS</sequence>
<dbReference type="AlphaFoldDB" id="A0AAD4EME7"/>
<comment type="similarity">
    <text evidence="3">Belongs to the cytochrome P450 family.</text>
</comment>
<evidence type="ECO:0000256" key="3">
    <source>
        <dbReference type="ARBA" id="ARBA00010617"/>
    </source>
</evidence>
<evidence type="ECO:0000256" key="4">
    <source>
        <dbReference type="ARBA" id="ARBA00022617"/>
    </source>
</evidence>